<feature type="signal peptide" evidence="1">
    <location>
        <begin position="1"/>
        <end position="20"/>
    </location>
</feature>
<proteinExistence type="predicted"/>
<dbReference type="RefSeq" id="WP_377886829.1">
    <property type="nucleotide sequence ID" value="NZ_JBHMDV010000013.1"/>
</dbReference>
<dbReference type="Gene3D" id="3.10.450.50">
    <property type="match status" value="1"/>
</dbReference>
<name>A0ABQ5V000_9PROT</name>
<dbReference type="SUPFAM" id="SSF54427">
    <property type="entry name" value="NTF2-like"/>
    <property type="match status" value="1"/>
</dbReference>
<reference evidence="2" key="2">
    <citation type="submission" date="2023-01" db="EMBL/GenBank/DDBJ databases">
        <title>Draft genome sequence of Algimonas porphyrae strain NBRC 108216.</title>
        <authorList>
            <person name="Sun Q."/>
            <person name="Mori K."/>
        </authorList>
    </citation>
    <scope>NUCLEOTIDE SEQUENCE</scope>
    <source>
        <strain evidence="2">NBRC 108216</strain>
    </source>
</reference>
<organism evidence="2 3">
    <name type="scientific">Algimonas porphyrae</name>
    <dbReference type="NCBI Taxonomy" id="1128113"/>
    <lineage>
        <taxon>Bacteria</taxon>
        <taxon>Pseudomonadati</taxon>
        <taxon>Pseudomonadota</taxon>
        <taxon>Alphaproteobacteria</taxon>
        <taxon>Maricaulales</taxon>
        <taxon>Robiginitomaculaceae</taxon>
        <taxon>Algimonas</taxon>
    </lineage>
</organism>
<protein>
    <recommendedName>
        <fullName evidence="4">Nuclear transport factor 2 family protein</fullName>
    </recommendedName>
</protein>
<evidence type="ECO:0000313" key="3">
    <source>
        <dbReference type="Proteomes" id="UP001161390"/>
    </source>
</evidence>
<dbReference type="InterPro" id="IPR032710">
    <property type="entry name" value="NTF2-like_dom_sf"/>
</dbReference>
<keyword evidence="3" id="KW-1185">Reference proteome</keyword>
<sequence>MKANTAITLCLLGCLLSACAHTVQPLTPSATLTAPDDTTPDYATAPLDRSTPQATAYSLMIAMYRGDPAMADAIFAPDARLIRLRRDGRVDPNGLSSWREWVGTLDVGQAEEELFDLEVKQSGKLASVWAPFVIRVDGVVRGCGVNHLTMADMGEDGASEWRIVSGIDVQAEGCEEFRDRY</sequence>
<dbReference type="PROSITE" id="PS51257">
    <property type="entry name" value="PROKAR_LIPOPROTEIN"/>
    <property type="match status" value="1"/>
</dbReference>
<dbReference type="EMBL" id="BSNJ01000001">
    <property type="protein sequence ID" value="GLQ19567.1"/>
    <property type="molecule type" value="Genomic_DNA"/>
</dbReference>
<evidence type="ECO:0000256" key="1">
    <source>
        <dbReference type="SAM" id="SignalP"/>
    </source>
</evidence>
<dbReference type="Proteomes" id="UP001161390">
    <property type="component" value="Unassembled WGS sequence"/>
</dbReference>
<accession>A0ABQ5V000</accession>
<reference evidence="2" key="1">
    <citation type="journal article" date="2014" name="Int. J. Syst. Evol. Microbiol.">
        <title>Complete genome of a new Firmicutes species belonging to the dominant human colonic microbiota ('Ruminococcus bicirculans') reveals two chromosomes and a selective capacity to utilize plant glucans.</title>
        <authorList>
            <consortium name="NISC Comparative Sequencing Program"/>
            <person name="Wegmann U."/>
            <person name="Louis P."/>
            <person name="Goesmann A."/>
            <person name="Henrissat B."/>
            <person name="Duncan S.H."/>
            <person name="Flint H.J."/>
        </authorList>
    </citation>
    <scope>NUCLEOTIDE SEQUENCE</scope>
    <source>
        <strain evidence="2">NBRC 108216</strain>
    </source>
</reference>
<keyword evidence="1" id="KW-0732">Signal</keyword>
<gene>
    <name evidence="2" type="ORF">GCM10007854_05220</name>
</gene>
<comment type="caution">
    <text evidence="2">The sequence shown here is derived from an EMBL/GenBank/DDBJ whole genome shotgun (WGS) entry which is preliminary data.</text>
</comment>
<feature type="chain" id="PRO_5047047565" description="Nuclear transport factor 2 family protein" evidence="1">
    <location>
        <begin position="21"/>
        <end position="181"/>
    </location>
</feature>
<evidence type="ECO:0008006" key="4">
    <source>
        <dbReference type="Google" id="ProtNLM"/>
    </source>
</evidence>
<evidence type="ECO:0000313" key="2">
    <source>
        <dbReference type="EMBL" id="GLQ19567.1"/>
    </source>
</evidence>